<evidence type="ECO:0000256" key="1">
    <source>
        <dbReference type="SAM" id="Coils"/>
    </source>
</evidence>
<keyword evidence="2" id="KW-1133">Transmembrane helix</keyword>
<organism evidence="3">
    <name type="scientific">viral metagenome</name>
    <dbReference type="NCBI Taxonomy" id="1070528"/>
    <lineage>
        <taxon>unclassified sequences</taxon>
        <taxon>metagenomes</taxon>
        <taxon>organismal metagenomes</taxon>
    </lineage>
</organism>
<feature type="transmembrane region" description="Helical" evidence="2">
    <location>
        <begin position="58"/>
        <end position="76"/>
    </location>
</feature>
<keyword evidence="2" id="KW-0472">Membrane</keyword>
<proteinExistence type="predicted"/>
<keyword evidence="1" id="KW-0175">Coiled coil</keyword>
<gene>
    <name evidence="3" type="ORF">TM448B05239_0010</name>
</gene>
<reference evidence="3" key="1">
    <citation type="submission" date="2020-03" db="EMBL/GenBank/DDBJ databases">
        <title>The deep terrestrial virosphere.</title>
        <authorList>
            <person name="Holmfeldt K."/>
            <person name="Nilsson E."/>
            <person name="Simone D."/>
            <person name="Lopez-Fernandez M."/>
            <person name="Wu X."/>
            <person name="de Brujin I."/>
            <person name="Lundin D."/>
            <person name="Andersson A."/>
            <person name="Bertilsson S."/>
            <person name="Dopson M."/>
        </authorList>
    </citation>
    <scope>NUCLEOTIDE SEQUENCE</scope>
    <source>
        <strain evidence="3">TM448B05239</strain>
    </source>
</reference>
<dbReference type="AlphaFoldDB" id="A0A6M3Y0V8"/>
<accession>A0A6M3Y0V8</accession>
<name>A0A6M3Y0V8_9ZZZZ</name>
<evidence type="ECO:0000313" key="3">
    <source>
        <dbReference type="EMBL" id="QJI03847.1"/>
    </source>
</evidence>
<dbReference type="EMBL" id="MT145124">
    <property type="protein sequence ID" value="QJI03847.1"/>
    <property type="molecule type" value="Genomic_DNA"/>
</dbReference>
<evidence type="ECO:0000256" key="2">
    <source>
        <dbReference type="SAM" id="Phobius"/>
    </source>
</evidence>
<sequence length="181" mass="20593">MEMIKKLLLVVGALIAGTLIGLQFAGVSISDVTSAVTSRMQPLINRVQTVWLSMPESTRGIMMLGIPTAFAMFFAWTKTRAMQKLQQTQQQAAERFNQMQGEAFEQQKGFTQQIGTYHTQLGAQQQKIQTLQNQLSNATPQDAYQKLLHNYERLQIEYNTMENTLHNEISKLKQEKQIVVK</sequence>
<feature type="coiled-coil region" evidence="1">
    <location>
        <begin position="144"/>
        <end position="171"/>
    </location>
</feature>
<keyword evidence="2" id="KW-0812">Transmembrane</keyword>
<protein>
    <submittedName>
        <fullName evidence="3">Uncharacterized protein</fullName>
    </submittedName>
</protein>